<dbReference type="PANTHER" id="PTHR42879:SF2">
    <property type="entry name" value="3-OXOACYL-[ACYL-CARRIER-PROTEIN] REDUCTASE FABG"/>
    <property type="match status" value="1"/>
</dbReference>
<reference evidence="3" key="1">
    <citation type="submission" date="2018-05" db="EMBL/GenBank/DDBJ databases">
        <authorList>
            <person name="Lanie J.A."/>
            <person name="Ng W.-L."/>
            <person name="Kazmierczak K.M."/>
            <person name="Andrzejewski T.M."/>
            <person name="Davidsen T.M."/>
            <person name="Wayne K.J."/>
            <person name="Tettelin H."/>
            <person name="Glass J.I."/>
            <person name="Rusch D."/>
            <person name="Podicherti R."/>
            <person name="Tsui H.-C.T."/>
            <person name="Winkler M.E."/>
        </authorList>
    </citation>
    <scope>NUCLEOTIDE SEQUENCE</scope>
</reference>
<evidence type="ECO:0000256" key="1">
    <source>
        <dbReference type="ARBA" id="ARBA00006484"/>
    </source>
</evidence>
<dbReference type="FunFam" id="3.40.50.720:FF:000084">
    <property type="entry name" value="Short-chain dehydrogenase reductase"/>
    <property type="match status" value="1"/>
</dbReference>
<dbReference type="InterPro" id="IPR020904">
    <property type="entry name" value="Sc_DH/Rdtase_CS"/>
</dbReference>
<dbReference type="SUPFAM" id="SSF51735">
    <property type="entry name" value="NAD(P)-binding Rossmann-fold domains"/>
    <property type="match status" value="1"/>
</dbReference>
<name>A0A381RKT3_9ZZZZ</name>
<dbReference type="SMART" id="SM00822">
    <property type="entry name" value="PKS_KR"/>
    <property type="match status" value="1"/>
</dbReference>
<accession>A0A381RKT3</accession>
<dbReference type="InterPro" id="IPR036291">
    <property type="entry name" value="NAD(P)-bd_dom_sf"/>
</dbReference>
<comment type="similarity">
    <text evidence="1">Belongs to the short-chain dehydrogenases/reductases (SDR) family.</text>
</comment>
<dbReference type="InterPro" id="IPR057326">
    <property type="entry name" value="KR_dom"/>
</dbReference>
<organism evidence="3">
    <name type="scientific">marine metagenome</name>
    <dbReference type="NCBI Taxonomy" id="408172"/>
    <lineage>
        <taxon>unclassified sequences</taxon>
        <taxon>metagenomes</taxon>
        <taxon>ecological metagenomes</taxon>
    </lineage>
</organism>
<dbReference type="InterPro" id="IPR002347">
    <property type="entry name" value="SDR_fam"/>
</dbReference>
<dbReference type="Gene3D" id="3.40.50.720">
    <property type="entry name" value="NAD(P)-binding Rossmann-like Domain"/>
    <property type="match status" value="1"/>
</dbReference>
<feature type="domain" description="Ketoreductase" evidence="2">
    <location>
        <begin position="4"/>
        <end position="188"/>
    </location>
</feature>
<dbReference type="AlphaFoldDB" id="A0A381RKT3"/>
<sequence>VEGHVVLITGAGSGIGRATAHLFADEGARVAVTDLGDGRVDAVVDEITEAGGRARGWILDVTDAESIDRVVKDVATWGAETNRGIDVLVNNAGAAIGTPIDAPDAEEAWHHGLELLLTAQMRLIRAALQHLRDAPAGRIINISSTEGVGGSADMTVYTAAKHGVVGLTRSLAVELGETGITVNAVGPGPIRTGITEAIPEDMKRKFARRRVPTRRYAEPEEVAHGILHLALPASSYITGHVLMVDGGMTIKNN</sequence>
<dbReference type="PRINTS" id="PR00081">
    <property type="entry name" value="GDHRDH"/>
</dbReference>
<dbReference type="PANTHER" id="PTHR42879">
    <property type="entry name" value="3-OXOACYL-(ACYL-CARRIER-PROTEIN) REDUCTASE"/>
    <property type="match status" value="1"/>
</dbReference>
<evidence type="ECO:0000313" key="3">
    <source>
        <dbReference type="EMBL" id="SUZ91854.1"/>
    </source>
</evidence>
<evidence type="ECO:0000259" key="2">
    <source>
        <dbReference type="SMART" id="SM00822"/>
    </source>
</evidence>
<dbReference type="PRINTS" id="PR00080">
    <property type="entry name" value="SDRFAMILY"/>
</dbReference>
<protein>
    <recommendedName>
        <fullName evidence="2">Ketoreductase domain-containing protein</fullName>
    </recommendedName>
</protein>
<dbReference type="PROSITE" id="PS00061">
    <property type="entry name" value="ADH_SHORT"/>
    <property type="match status" value="1"/>
</dbReference>
<dbReference type="GO" id="GO:0032787">
    <property type="term" value="P:monocarboxylic acid metabolic process"/>
    <property type="evidence" value="ECO:0007669"/>
    <property type="project" value="UniProtKB-ARBA"/>
</dbReference>
<gene>
    <name evidence="3" type="ORF">METZ01_LOCUS44708</name>
</gene>
<dbReference type="InterPro" id="IPR050259">
    <property type="entry name" value="SDR"/>
</dbReference>
<dbReference type="CDD" id="cd05233">
    <property type="entry name" value="SDR_c"/>
    <property type="match status" value="1"/>
</dbReference>
<feature type="non-terminal residue" evidence="3">
    <location>
        <position position="1"/>
    </location>
</feature>
<dbReference type="EMBL" id="UINC01002011">
    <property type="protein sequence ID" value="SUZ91854.1"/>
    <property type="molecule type" value="Genomic_DNA"/>
</dbReference>
<proteinExistence type="inferred from homology"/>
<dbReference type="Pfam" id="PF13561">
    <property type="entry name" value="adh_short_C2"/>
    <property type="match status" value="1"/>
</dbReference>